<dbReference type="AlphaFoldDB" id="A0A3Q7FE74"/>
<accession>A0A3Q7FE74</accession>
<name>A0A3Q7FE74_SOLLC</name>
<keyword evidence="1" id="KW-0812">Transmembrane</keyword>
<keyword evidence="1" id="KW-0472">Membrane</keyword>
<dbReference type="PaxDb" id="4081-Solyc03g013380.1.1"/>
<dbReference type="Gramene" id="Solyc03g013380.1.1">
    <property type="protein sequence ID" value="Solyc03g013380.1.1.1"/>
    <property type="gene ID" value="Solyc03g013380.1"/>
</dbReference>
<evidence type="ECO:0000313" key="2">
    <source>
        <dbReference type="EnsemblPlants" id="Solyc03g013380.1.1.1"/>
    </source>
</evidence>
<sequence>MGATSKNLLVIKLQPKIYDHIMLTVCISFFLLMTGISMTFFSLMKQQTSVRKIYKKEMVVARKNLIHLRHWARV</sequence>
<evidence type="ECO:0000256" key="1">
    <source>
        <dbReference type="SAM" id="Phobius"/>
    </source>
</evidence>
<proteinExistence type="predicted"/>
<dbReference type="STRING" id="4081.A0A3Q7FE74"/>
<dbReference type="Proteomes" id="UP000004994">
    <property type="component" value="Chromosome 3"/>
</dbReference>
<reference evidence="2" key="2">
    <citation type="submission" date="2019-01" db="UniProtKB">
        <authorList>
            <consortium name="EnsemblPlants"/>
        </authorList>
    </citation>
    <scope>IDENTIFICATION</scope>
    <source>
        <strain evidence="2">cv. Heinz 1706</strain>
    </source>
</reference>
<dbReference type="EnsemblPlants" id="Solyc03g013380.1.1">
    <property type="protein sequence ID" value="Solyc03g013380.1.1.1"/>
    <property type="gene ID" value="Solyc03g013380.1"/>
</dbReference>
<dbReference type="InParanoid" id="A0A3Q7FE74"/>
<keyword evidence="3" id="KW-1185">Reference proteome</keyword>
<evidence type="ECO:0000313" key="3">
    <source>
        <dbReference type="Proteomes" id="UP000004994"/>
    </source>
</evidence>
<protein>
    <submittedName>
        <fullName evidence="2">Uncharacterized protein</fullName>
    </submittedName>
</protein>
<feature type="transmembrane region" description="Helical" evidence="1">
    <location>
        <begin position="20"/>
        <end position="43"/>
    </location>
</feature>
<keyword evidence="1" id="KW-1133">Transmembrane helix</keyword>
<organism evidence="2">
    <name type="scientific">Solanum lycopersicum</name>
    <name type="common">Tomato</name>
    <name type="synonym">Lycopersicon esculentum</name>
    <dbReference type="NCBI Taxonomy" id="4081"/>
    <lineage>
        <taxon>Eukaryota</taxon>
        <taxon>Viridiplantae</taxon>
        <taxon>Streptophyta</taxon>
        <taxon>Embryophyta</taxon>
        <taxon>Tracheophyta</taxon>
        <taxon>Spermatophyta</taxon>
        <taxon>Magnoliopsida</taxon>
        <taxon>eudicotyledons</taxon>
        <taxon>Gunneridae</taxon>
        <taxon>Pentapetalae</taxon>
        <taxon>asterids</taxon>
        <taxon>lamiids</taxon>
        <taxon>Solanales</taxon>
        <taxon>Solanaceae</taxon>
        <taxon>Solanoideae</taxon>
        <taxon>Solaneae</taxon>
        <taxon>Solanum</taxon>
        <taxon>Solanum subgen. Lycopersicon</taxon>
    </lineage>
</organism>
<reference evidence="2" key="1">
    <citation type="journal article" date="2012" name="Nature">
        <title>The tomato genome sequence provides insights into fleshy fruit evolution.</title>
        <authorList>
            <consortium name="Tomato Genome Consortium"/>
        </authorList>
    </citation>
    <scope>NUCLEOTIDE SEQUENCE [LARGE SCALE GENOMIC DNA]</scope>
    <source>
        <strain evidence="2">cv. Heinz 1706</strain>
    </source>
</reference>